<dbReference type="Proteomes" id="UP000299102">
    <property type="component" value="Unassembled WGS sequence"/>
</dbReference>
<dbReference type="EMBL" id="BGZK01000041">
    <property type="protein sequence ID" value="GBP10473.1"/>
    <property type="molecule type" value="Genomic_DNA"/>
</dbReference>
<sequence length="126" mass="13815">MEYAETSRTNEVKQHRFLLARSTSRSRPGRGGRETLSFTSSICYSALPRPLAFLQTDRWFLSAGAGPTTGTSVGTEPALIGRDYANSSCGSSRTLNKADLKPTAHRPMDDNVRDSDGCFTIRLHCT</sequence>
<evidence type="ECO:0000313" key="3">
    <source>
        <dbReference type="Proteomes" id="UP000299102"/>
    </source>
</evidence>
<reference evidence="2 3" key="1">
    <citation type="journal article" date="2019" name="Commun. Biol.">
        <title>The bagworm genome reveals a unique fibroin gene that provides high tensile strength.</title>
        <authorList>
            <person name="Kono N."/>
            <person name="Nakamura H."/>
            <person name="Ohtoshi R."/>
            <person name="Tomita M."/>
            <person name="Numata K."/>
            <person name="Arakawa K."/>
        </authorList>
    </citation>
    <scope>NUCLEOTIDE SEQUENCE [LARGE SCALE GENOMIC DNA]</scope>
</reference>
<name>A0A4C1T7K1_EUMVA</name>
<protein>
    <submittedName>
        <fullName evidence="2">Uncharacterized protein</fullName>
    </submittedName>
</protein>
<keyword evidence="3" id="KW-1185">Reference proteome</keyword>
<accession>A0A4C1T7K1</accession>
<gene>
    <name evidence="2" type="ORF">EVAR_76336_1</name>
</gene>
<proteinExistence type="predicted"/>
<evidence type="ECO:0000313" key="2">
    <source>
        <dbReference type="EMBL" id="GBP10473.1"/>
    </source>
</evidence>
<evidence type="ECO:0000256" key="1">
    <source>
        <dbReference type="SAM" id="MobiDB-lite"/>
    </source>
</evidence>
<feature type="region of interest" description="Disordered" evidence="1">
    <location>
        <begin position="1"/>
        <end position="35"/>
    </location>
</feature>
<dbReference type="AlphaFoldDB" id="A0A4C1T7K1"/>
<comment type="caution">
    <text evidence="2">The sequence shown here is derived from an EMBL/GenBank/DDBJ whole genome shotgun (WGS) entry which is preliminary data.</text>
</comment>
<organism evidence="2 3">
    <name type="scientific">Eumeta variegata</name>
    <name type="common">Bagworm moth</name>
    <name type="synonym">Eumeta japonica</name>
    <dbReference type="NCBI Taxonomy" id="151549"/>
    <lineage>
        <taxon>Eukaryota</taxon>
        <taxon>Metazoa</taxon>
        <taxon>Ecdysozoa</taxon>
        <taxon>Arthropoda</taxon>
        <taxon>Hexapoda</taxon>
        <taxon>Insecta</taxon>
        <taxon>Pterygota</taxon>
        <taxon>Neoptera</taxon>
        <taxon>Endopterygota</taxon>
        <taxon>Lepidoptera</taxon>
        <taxon>Glossata</taxon>
        <taxon>Ditrysia</taxon>
        <taxon>Tineoidea</taxon>
        <taxon>Psychidae</taxon>
        <taxon>Oiketicinae</taxon>
        <taxon>Eumeta</taxon>
    </lineage>
</organism>